<dbReference type="OrthoDB" id="5296951at2"/>
<dbReference type="AlphaFoldDB" id="A0A512LB19"/>
<accession>A0A512LB19</accession>
<keyword evidence="2" id="KW-1185">Reference proteome</keyword>
<name>A0A512LB19_9PROT</name>
<evidence type="ECO:0000313" key="2">
    <source>
        <dbReference type="Proteomes" id="UP000321337"/>
    </source>
</evidence>
<organism evidence="1 2">
    <name type="scientific">Sulfuriferula plumbiphila</name>
    <dbReference type="NCBI Taxonomy" id="171865"/>
    <lineage>
        <taxon>Bacteria</taxon>
        <taxon>Pseudomonadati</taxon>
        <taxon>Pseudomonadota</taxon>
        <taxon>Betaproteobacteria</taxon>
        <taxon>Nitrosomonadales</taxon>
        <taxon>Sulfuricellaceae</taxon>
        <taxon>Sulfuriferula</taxon>
    </lineage>
</organism>
<dbReference type="RefSeq" id="WP_147074643.1">
    <property type="nucleotide sequence ID" value="NZ_AP021884.1"/>
</dbReference>
<dbReference type="EMBL" id="BKAD01000034">
    <property type="protein sequence ID" value="GEP31680.1"/>
    <property type="molecule type" value="Genomic_DNA"/>
</dbReference>
<proteinExistence type="predicted"/>
<reference evidence="1 2" key="1">
    <citation type="submission" date="2019-07" db="EMBL/GenBank/DDBJ databases">
        <title>Whole genome shotgun sequence of Thiobacillus plumbophilus NBRC 107929.</title>
        <authorList>
            <person name="Hosoyama A."/>
            <person name="Uohara A."/>
            <person name="Ohji S."/>
            <person name="Ichikawa N."/>
        </authorList>
    </citation>
    <scope>NUCLEOTIDE SEQUENCE [LARGE SCALE GENOMIC DNA]</scope>
    <source>
        <strain evidence="1 2">NBRC 107929</strain>
    </source>
</reference>
<evidence type="ECO:0000313" key="1">
    <source>
        <dbReference type="EMBL" id="GEP31680.1"/>
    </source>
</evidence>
<gene>
    <name evidence="1" type="ORF">TPL01_28180</name>
</gene>
<sequence length="95" mass="9931">MANPAADILPPHETAAPAPGLIEDAKSLWLELVGLLQDRLQLAALETKHAGESLVAMIATAVMKVLWQANMGRGAKPPAFKGGVPMIHAGVLYAP</sequence>
<protein>
    <submittedName>
        <fullName evidence="1">Uncharacterized protein</fullName>
    </submittedName>
</protein>
<dbReference type="Proteomes" id="UP000321337">
    <property type="component" value="Unassembled WGS sequence"/>
</dbReference>
<comment type="caution">
    <text evidence="1">The sequence shown here is derived from an EMBL/GenBank/DDBJ whole genome shotgun (WGS) entry which is preliminary data.</text>
</comment>